<dbReference type="RefSeq" id="WP_187561773.1">
    <property type="nucleotide sequence ID" value="NZ_JACGWS010000004.1"/>
</dbReference>
<sequence length="52" mass="5841">MKNKQTKKFQFSKETITKFKALNAQEIKGGTIPTDPHMTAAPDENNVCFAIK</sequence>
<dbReference type="Proteomes" id="UP000619238">
    <property type="component" value="Unassembled WGS sequence"/>
</dbReference>
<accession>A0ABR7Q847</accession>
<proteinExistence type="predicted"/>
<comment type="caution">
    <text evidence="1">The sequence shown here is derived from an EMBL/GenBank/DDBJ whole genome shotgun (WGS) entry which is preliminary data.</text>
</comment>
<evidence type="ECO:0000313" key="2">
    <source>
        <dbReference type="Proteomes" id="UP000619238"/>
    </source>
</evidence>
<protein>
    <recommendedName>
        <fullName evidence="3">Natural product</fullName>
    </recommendedName>
</protein>
<gene>
    <name evidence="1" type="ORF">H2O64_08590</name>
</gene>
<evidence type="ECO:0008006" key="3">
    <source>
        <dbReference type="Google" id="ProtNLM"/>
    </source>
</evidence>
<name>A0ABR7Q847_9FLAO</name>
<organism evidence="1 2">
    <name type="scientific">Kordia aestuariivivens</name>
    <dbReference type="NCBI Taxonomy" id="2759037"/>
    <lineage>
        <taxon>Bacteria</taxon>
        <taxon>Pseudomonadati</taxon>
        <taxon>Bacteroidota</taxon>
        <taxon>Flavobacteriia</taxon>
        <taxon>Flavobacteriales</taxon>
        <taxon>Flavobacteriaceae</taxon>
        <taxon>Kordia</taxon>
    </lineage>
</organism>
<dbReference type="EMBL" id="JACGWS010000004">
    <property type="protein sequence ID" value="MBC8754725.1"/>
    <property type="molecule type" value="Genomic_DNA"/>
</dbReference>
<reference evidence="1 2" key="1">
    <citation type="submission" date="2020-07" db="EMBL/GenBank/DDBJ databases">
        <title>Description of Kordia aestuariivivens sp. nov., isolated from a tidal flat.</title>
        <authorList>
            <person name="Park S."/>
            <person name="Yoon J.-H."/>
        </authorList>
    </citation>
    <scope>NUCLEOTIDE SEQUENCE [LARGE SCALE GENOMIC DNA]</scope>
    <source>
        <strain evidence="1 2">YSTF-M3</strain>
    </source>
</reference>
<evidence type="ECO:0000313" key="1">
    <source>
        <dbReference type="EMBL" id="MBC8754725.1"/>
    </source>
</evidence>
<keyword evidence="2" id="KW-1185">Reference proteome</keyword>